<dbReference type="Pfam" id="PF00531">
    <property type="entry name" value="Death"/>
    <property type="match status" value="1"/>
</dbReference>
<dbReference type="SUPFAM" id="SSF47986">
    <property type="entry name" value="DEATH domain"/>
    <property type="match status" value="1"/>
</dbReference>
<feature type="transmembrane region" description="Helical" evidence="7">
    <location>
        <begin position="202"/>
        <end position="225"/>
    </location>
</feature>
<accession>A0A6P7KQP3</accession>
<dbReference type="Pfam" id="PF00020">
    <property type="entry name" value="TNFR_c6"/>
    <property type="match status" value="2"/>
</dbReference>
<dbReference type="SMART" id="SM00208">
    <property type="entry name" value="TNFR"/>
    <property type="match status" value="4"/>
</dbReference>
<protein>
    <submittedName>
        <fullName evidence="12">Tumor necrosis factor receptor superfamily member 1A isoform X1</fullName>
    </submittedName>
</protein>
<name>A0A6P7KQP3_BETSP</name>
<feature type="repeat" description="TNFR-Cys" evidence="6">
    <location>
        <begin position="30"/>
        <end position="66"/>
    </location>
</feature>
<reference evidence="12" key="1">
    <citation type="submission" date="2025-08" db="UniProtKB">
        <authorList>
            <consortium name="RefSeq"/>
        </authorList>
    </citation>
    <scope>IDENTIFICATION</scope>
</reference>
<feature type="repeat" description="TNFR-Cys" evidence="6">
    <location>
        <begin position="68"/>
        <end position="110"/>
    </location>
</feature>
<feature type="domain" description="TNFR-Cys" evidence="10">
    <location>
        <begin position="68"/>
        <end position="110"/>
    </location>
</feature>
<proteinExistence type="predicted"/>
<feature type="disulfide bond" evidence="6">
    <location>
        <begin position="131"/>
        <end position="144"/>
    </location>
</feature>
<dbReference type="Gene3D" id="2.10.50.10">
    <property type="entry name" value="Tumor Necrosis Factor Receptor, subunit A, domain 2"/>
    <property type="match status" value="3"/>
</dbReference>
<evidence type="ECO:0000256" key="4">
    <source>
        <dbReference type="ARBA" id="ARBA00023157"/>
    </source>
</evidence>
<feature type="chain" id="PRO_5028333673" evidence="8">
    <location>
        <begin position="29"/>
        <end position="388"/>
    </location>
</feature>
<keyword evidence="7" id="KW-1133">Transmembrane helix</keyword>
<dbReference type="GO" id="GO:0043235">
    <property type="term" value="C:receptor complex"/>
    <property type="evidence" value="ECO:0007669"/>
    <property type="project" value="TreeGrafter"/>
</dbReference>
<keyword evidence="3" id="KW-0677">Repeat</keyword>
<dbReference type="PANTHER" id="PTHR46861:SF1">
    <property type="entry name" value="TUMOR NECROSIS FACTOR RECEPTOR SUPERFAMILY MEMBER 1A"/>
    <property type="match status" value="1"/>
</dbReference>
<evidence type="ECO:0000256" key="6">
    <source>
        <dbReference type="PROSITE-ProRule" id="PRU00206"/>
    </source>
</evidence>
<keyword evidence="11" id="KW-1185">Reference proteome</keyword>
<organism evidence="11 12">
    <name type="scientific">Betta splendens</name>
    <name type="common">Siamese fighting fish</name>
    <dbReference type="NCBI Taxonomy" id="158456"/>
    <lineage>
        <taxon>Eukaryota</taxon>
        <taxon>Metazoa</taxon>
        <taxon>Chordata</taxon>
        <taxon>Craniata</taxon>
        <taxon>Vertebrata</taxon>
        <taxon>Euteleostomi</taxon>
        <taxon>Actinopterygii</taxon>
        <taxon>Neopterygii</taxon>
        <taxon>Teleostei</taxon>
        <taxon>Neoteleostei</taxon>
        <taxon>Acanthomorphata</taxon>
        <taxon>Anabantaria</taxon>
        <taxon>Anabantiformes</taxon>
        <taxon>Anabantoidei</taxon>
        <taxon>Osphronemidae</taxon>
        <taxon>Betta</taxon>
    </lineage>
</organism>
<feature type="disulfide bond" evidence="6">
    <location>
        <begin position="134"/>
        <end position="152"/>
    </location>
</feature>
<evidence type="ECO:0000256" key="7">
    <source>
        <dbReference type="SAM" id="Phobius"/>
    </source>
</evidence>
<keyword evidence="2 8" id="KW-0732">Signal</keyword>
<evidence type="ECO:0000256" key="2">
    <source>
        <dbReference type="ARBA" id="ARBA00022729"/>
    </source>
</evidence>
<dbReference type="SUPFAM" id="SSF57586">
    <property type="entry name" value="TNF receptor-like"/>
    <property type="match status" value="3"/>
</dbReference>
<dbReference type="KEGG" id="bspl:114842944"/>
<dbReference type="PANTHER" id="PTHR46861">
    <property type="entry name" value="TUMOR NECROSIS FACTOR RECEPTOR SUPERFAMILY MEMBER 1A"/>
    <property type="match status" value="1"/>
</dbReference>
<evidence type="ECO:0000313" key="11">
    <source>
        <dbReference type="Proteomes" id="UP000515150"/>
    </source>
</evidence>
<dbReference type="GO" id="GO:0006915">
    <property type="term" value="P:apoptotic process"/>
    <property type="evidence" value="ECO:0007669"/>
    <property type="project" value="UniProtKB-KW"/>
</dbReference>
<dbReference type="InterPro" id="IPR001368">
    <property type="entry name" value="TNFR/NGFR_Cys_rich_reg"/>
</dbReference>
<dbReference type="PROSITE" id="PS50017">
    <property type="entry name" value="DEATH_DOMAIN"/>
    <property type="match status" value="1"/>
</dbReference>
<keyword evidence="1" id="KW-0053">Apoptosis</keyword>
<sequence>MWNMNCGHRGSWSLTLLLLCTLTPLVTSQTCPPGDYVSETGICCNKCSPGFKLVRECNATGHRSSCVVCPKEQYTDQMNYVKNCRSCIRCKDSDNKEQESPCEKHRNRVCRCKEGFYKSMIDSETFDCLKCKICGSEETVKQTCSPEKNTQCACKENYYRHNKKCEPCKACSPECRHLCPEPTKPATLTTTKEGTGPELLKIMAVCAAPVLVLLILVTVVTYVATKRSTKKKLRRPSSDPRSISQDSCKQVLIVDEEPCSEHSVQAVALVPESEQESCKLPDCVPLEVNIPDLIYAVLDLVPVQQVKQLVRTLGVRDTEIEQAEMDHRGCREAHYQMLRAWAERGPPGGRGGRGRVVCRPQLEGLLEQLRRIHLGRAAEELGTKYGLA</sequence>
<dbReference type="PROSITE" id="PS00652">
    <property type="entry name" value="TNFR_NGFR_1"/>
    <property type="match status" value="1"/>
</dbReference>
<dbReference type="SMART" id="SM00005">
    <property type="entry name" value="DEATH"/>
    <property type="match status" value="1"/>
</dbReference>
<feature type="signal peptide" evidence="8">
    <location>
        <begin position="1"/>
        <end position="28"/>
    </location>
</feature>
<feature type="repeat" description="TNFR-Cys" evidence="6">
    <location>
        <begin position="111"/>
        <end position="152"/>
    </location>
</feature>
<comment type="caution">
    <text evidence="6">Lacks conserved residue(s) required for the propagation of feature annotation.</text>
</comment>
<evidence type="ECO:0000256" key="3">
    <source>
        <dbReference type="ARBA" id="ARBA00022737"/>
    </source>
</evidence>
<feature type="disulfide bond" evidence="6">
    <location>
        <begin position="44"/>
        <end position="57"/>
    </location>
</feature>
<feature type="domain" description="Death" evidence="9">
    <location>
        <begin position="291"/>
        <end position="385"/>
    </location>
</feature>
<gene>
    <name evidence="12" type="primary">tnfrsf1a</name>
</gene>
<dbReference type="InParanoid" id="A0A6P7KQP3"/>
<dbReference type="CTD" id="7132"/>
<keyword evidence="7" id="KW-0812">Transmembrane</keyword>
<dbReference type="GO" id="GO:0005031">
    <property type="term" value="F:tumor necrosis factor receptor activity"/>
    <property type="evidence" value="ECO:0007669"/>
    <property type="project" value="TreeGrafter"/>
</dbReference>
<feature type="disulfide bond" evidence="6">
    <location>
        <begin position="69"/>
        <end position="84"/>
    </location>
</feature>
<dbReference type="GeneID" id="114842944"/>
<dbReference type="InterPro" id="IPR000488">
    <property type="entry name" value="Death_dom"/>
</dbReference>
<keyword evidence="5" id="KW-0325">Glycoprotein</keyword>
<keyword evidence="7" id="KW-0472">Membrane</keyword>
<evidence type="ECO:0000259" key="9">
    <source>
        <dbReference type="PROSITE" id="PS50017"/>
    </source>
</evidence>
<evidence type="ECO:0000256" key="8">
    <source>
        <dbReference type="SAM" id="SignalP"/>
    </source>
</evidence>
<dbReference type="RefSeq" id="XP_028984878.1">
    <property type="nucleotide sequence ID" value="XM_029129045.3"/>
</dbReference>
<dbReference type="InterPro" id="IPR052493">
    <property type="entry name" value="TNFRSF1A"/>
</dbReference>
<dbReference type="OrthoDB" id="9408020at2759"/>
<dbReference type="GO" id="GO:0045121">
    <property type="term" value="C:membrane raft"/>
    <property type="evidence" value="ECO:0007669"/>
    <property type="project" value="TreeGrafter"/>
</dbReference>
<evidence type="ECO:0000313" key="12">
    <source>
        <dbReference type="RefSeq" id="XP_028984878.1"/>
    </source>
</evidence>
<keyword evidence="12" id="KW-0675">Receptor</keyword>
<dbReference type="AlphaFoldDB" id="A0A6P7KQP3"/>
<dbReference type="GO" id="GO:0043120">
    <property type="term" value="F:tumor necrosis factor binding"/>
    <property type="evidence" value="ECO:0007669"/>
    <property type="project" value="TreeGrafter"/>
</dbReference>
<evidence type="ECO:0000256" key="1">
    <source>
        <dbReference type="ARBA" id="ARBA00022703"/>
    </source>
</evidence>
<dbReference type="Gene3D" id="1.10.533.10">
    <property type="entry name" value="Death Domain, Fas"/>
    <property type="match status" value="1"/>
</dbReference>
<dbReference type="Proteomes" id="UP000515150">
    <property type="component" value="Chromosome 16"/>
</dbReference>
<evidence type="ECO:0000259" key="10">
    <source>
        <dbReference type="PROSITE" id="PS50050"/>
    </source>
</evidence>
<feature type="domain" description="TNFR-Cys" evidence="10">
    <location>
        <begin position="111"/>
        <end position="152"/>
    </location>
</feature>
<evidence type="ECO:0000256" key="5">
    <source>
        <dbReference type="ARBA" id="ARBA00023180"/>
    </source>
</evidence>
<dbReference type="PROSITE" id="PS50050">
    <property type="entry name" value="TNFR_NGFR_2"/>
    <property type="match status" value="3"/>
</dbReference>
<dbReference type="InterPro" id="IPR011029">
    <property type="entry name" value="DEATH-like_dom_sf"/>
</dbReference>
<keyword evidence="4 6" id="KW-1015">Disulfide bond</keyword>
<feature type="domain" description="TNFR-Cys" evidence="10">
    <location>
        <begin position="30"/>
        <end position="66"/>
    </location>
</feature>
<dbReference type="GO" id="GO:0006954">
    <property type="term" value="P:inflammatory response"/>
    <property type="evidence" value="ECO:0007669"/>
    <property type="project" value="TreeGrafter"/>
</dbReference>